<feature type="signal peptide" evidence="2">
    <location>
        <begin position="1"/>
        <end position="20"/>
    </location>
</feature>
<feature type="compositionally biased region" description="Low complexity" evidence="1">
    <location>
        <begin position="100"/>
        <end position="121"/>
    </location>
</feature>
<keyword evidence="2" id="KW-0732">Signal</keyword>
<sequence length="157" mass="15198">MLAKTIFAATFLALAQFAVATPPGCLLGAVNQYDDPSDVASICKEKDLSSTVASYCGDDAKTALAALADICNDQGVKVATDVPTSTSVSSKPSGTGSYTIYPTGSGSASGNSTAPTATGGPKASGTSTGGLAESTGAAGRIEIGVAAVVAGLMAIAL</sequence>
<evidence type="ECO:0000256" key="2">
    <source>
        <dbReference type="SAM" id="SignalP"/>
    </source>
</evidence>
<dbReference type="AlphaFoldDB" id="A0A9W8Y1A7"/>
<reference evidence="3" key="1">
    <citation type="submission" date="2022-10" db="EMBL/GenBank/DDBJ databases">
        <title>Tapping the CABI collections for fungal endophytes: first genome assemblies for Collariella, Neodidymelliopsis, Ascochyta clinopodiicola, Didymella pomorum, Didymosphaeria variabile, Neocosmospora piperis and Neocucurbitaria cava.</title>
        <authorList>
            <person name="Hill R."/>
        </authorList>
    </citation>
    <scope>NUCLEOTIDE SEQUENCE</scope>
    <source>
        <strain evidence="3">IMI 356814</strain>
    </source>
</reference>
<evidence type="ECO:0000313" key="3">
    <source>
        <dbReference type="EMBL" id="KAJ4365242.1"/>
    </source>
</evidence>
<evidence type="ECO:0000313" key="4">
    <source>
        <dbReference type="Proteomes" id="UP001140560"/>
    </source>
</evidence>
<name>A0A9W8Y1A7_9PLEO</name>
<accession>A0A9W8Y1A7</accession>
<feature type="region of interest" description="Disordered" evidence="1">
    <location>
        <begin position="100"/>
        <end position="131"/>
    </location>
</feature>
<protein>
    <submittedName>
        <fullName evidence="3">Uncharacterized protein</fullName>
    </submittedName>
</protein>
<feature type="chain" id="PRO_5040772824" evidence="2">
    <location>
        <begin position="21"/>
        <end position="157"/>
    </location>
</feature>
<evidence type="ECO:0000256" key="1">
    <source>
        <dbReference type="SAM" id="MobiDB-lite"/>
    </source>
</evidence>
<keyword evidence="4" id="KW-1185">Reference proteome</keyword>
<dbReference type="EMBL" id="JAPEUY010000016">
    <property type="protein sequence ID" value="KAJ4365242.1"/>
    <property type="molecule type" value="Genomic_DNA"/>
</dbReference>
<dbReference type="Proteomes" id="UP001140560">
    <property type="component" value="Unassembled WGS sequence"/>
</dbReference>
<organism evidence="3 4">
    <name type="scientific">Neocucurbitaria cava</name>
    <dbReference type="NCBI Taxonomy" id="798079"/>
    <lineage>
        <taxon>Eukaryota</taxon>
        <taxon>Fungi</taxon>
        <taxon>Dikarya</taxon>
        <taxon>Ascomycota</taxon>
        <taxon>Pezizomycotina</taxon>
        <taxon>Dothideomycetes</taxon>
        <taxon>Pleosporomycetidae</taxon>
        <taxon>Pleosporales</taxon>
        <taxon>Pleosporineae</taxon>
        <taxon>Cucurbitariaceae</taxon>
        <taxon>Neocucurbitaria</taxon>
    </lineage>
</organism>
<dbReference type="OrthoDB" id="4776947at2759"/>
<proteinExistence type="predicted"/>
<comment type="caution">
    <text evidence="3">The sequence shown here is derived from an EMBL/GenBank/DDBJ whole genome shotgun (WGS) entry which is preliminary data.</text>
</comment>
<gene>
    <name evidence="3" type="ORF">N0V83_008861</name>
</gene>